<accession>A0A329S0B6</accession>
<evidence type="ECO:0000259" key="1">
    <source>
        <dbReference type="Pfam" id="PF20681"/>
    </source>
</evidence>
<dbReference type="EMBL" id="JAENGZ010001026">
    <property type="protein sequence ID" value="KAG6951333.1"/>
    <property type="molecule type" value="Genomic_DNA"/>
</dbReference>
<protein>
    <recommendedName>
        <fullName evidence="1">DUF6818 domain-containing protein</fullName>
    </recommendedName>
</protein>
<name>A0A329S0B6_9STRA</name>
<comment type="caution">
    <text evidence="3">The sequence shown here is derived from an EMBL/GenBank/DDBJ whole genome shotgun (WGS) entry which is preliminary data.</text>
</comment>
<dbReference type="Proteomes" id="UP000251314">
    <property type="component" value="Unassembled WGS sequence"/>
</dbReference>
<dbReference type="Pfam" id="PF20681">
    <property type="entry name" value="DUF6818"/>
    <property type="match status" value="1"/>
</dbReference>
<evidence type="ECO:0000313" key="3">
    <source>
        <dbReference type="EMBL" id="RAW30314.1"/>
    </source>
</evidence>
<dbReference type="InterPro" id="IPR049203">
    <property type="entry name" value="DUF6818"/>
</dbReference>
<evidence type="ECO:0000313" key="2">
    <source>
        <dbReference type="EMBL" id="KAG6951333.1"/>
    </source>
</evidence>
<organism evidence="3 4">
    <name type="scientific">Phytophthora cactorum</name>
    <dbReference type="NCBI Taxonomy" id="29920"/>
    <lineage>
        <taxon>Eukaryota</taxon>
        <taxon>Sar</taxon>
        <taxon>Stramenopiles</taxon>
        <taxon>Oomycota</taxon>
        <taxon>Peronosporomycetes</taxon>
        <taxon>Peronosporales</taxon>
        <taxon>Peronosporaceae</taxon>
        <taxon>Phytophthora</taxon>
    </lineage>
</organism>
<keyword evidence="4" id="KW-1185">Reference proteome</keyword>
<dbReference type="VEuPathDB" id="FungiDB:PC110_g13322"/>
<dbReference type="EMBL" id="MJFZ01000377">
    <property type="protein sequence ID" value="RAW30314.1"/>
    <property type="molecule type" value="Genomic_DNA"/>
</dbReference>
<dbReference type="OrthoDB" id="10268958at2759"/>
<sequence length="231" mass="26351">MPQTHGSRNYNPSEQQHLLNTIADRLPLHKPDWDAVAAMYNAKKEKGWTERRAVSLSCKFTGLCSEASLNFDVMNRMERAAPEMKRKISMHVKNARAPSQSRGWRHAQLRGPGTVRCERDAAVLQPAIRTQKTPPRLALLGFMTLSNNSIYLWSQIASRTQQRPEIMMHKALYSRERWKGTSTARWCASFYGFIVGMNSTLTPGGSYNCSRKQRSALQPVDIDNFWTALQH</sequence>
<gene>
    <name evidence="2" type="ORF">JG687_00013689</name>
    <name evidence="3" type="ORF">PC110_g13322</name>
</gene>
<dbReference type="AlphaFoldDB" id="A0A329S0B6"/>
<reference evidence="2" key="2">
    <citation type="submission" date="2021-01" db="EMBL/GenBank/DDBJ databases">
        <title>Phytophthora aleatoria, a newly-described species from Pinus radiata is distinct from Phytophthora cactorum isolates based on comparative genomics.</title>
        <authorList>
            <person name="Mcdougal R."/>
            <person name="Panda P."/>
            <person name="Williams N."/>
            <person name="Studholme D.J."/>
        </authorList>
    </citation>
    <scope>NUCLEOTIDE SEQUENCE</scope>
    <source>
        <strain evidence="2">NZFS 3830</strain>
    </source>
</reference>
<evidence type="ECO:0000313" key="4">
    <source>
        <dbReference type="Proteomes" id="UP000251314"/>
    </source>
</evidence>
<reference evidence="3 4" key="1">
    <citation type="submission" date="2018-01" db="EMBL/GenBank/DDBJ databases">
        <title>Draft genome of the strawberry crown rot pathogen Phytophthora cactorum.</title>
        <authorList>
            <person name="Armitage A.D."/>
            <person name="Lysoe E."/>
            <person name="Nellist C.F."/>
            <person name="Harrison R.J."/>
            <person name="Brurberg M.B."/>
        </authorList>
    </citation>
    <scope>NUCLEOTIDE SEQUENCE [LARGE SCALE GENOMIC DNA]</scope>
    <source>
        <strain evidence="3 4">10300</strain>
    </source>
</reference>
<feature type="domain" description="DUF6818" evidence="1">
    <location>
        <begin position="27"/>
        <end position="90"/>
    </location>
</feature>
<proteinExistence type="predicted"/>
<dbReference type="Proteomes" id="UP000688947">
    <property type="component" value="Unassembled WGS sequence"/>
</dbReference>